<name>B0E040_LACBS</name>
<feature type="transmembrane region" description="Helical" evidence="1">
    <location>
        <begin position="136"/>
        <end position="157"/>
    </location>
</feature>
<dbReference type="HOGENOM" id="CLU_1594834_0_0_1"/>
<accession>B0E040</accession>
<dbReference type="GeneID" id="6085208"/>
<organism evidence="3">
    <name type="scientific">Laccaria bicolor (strain S238N-H82 / ATCC MYA-4686)</name>
    <name type="common">Bicoloured deceiver</name>
    <name type="synonym">Laccaria laccata var. bicolor</name>
    <dbReference type="NCBI Taxonomy" id="486041"/>
    <lineage>
        <taxon>Eukaryota</taxon>
        <taxon>Fungi</taxon>
        <taxon>Dikarya</taxon>
        <taxon>Basidiomycota</taxon>
        <taxon>Agaricomycotina</taxon>
        <taxon>Agaricomycetes</taxon>
        <taxon>Agaricomycetidae</taxon>
        <taxon>Agaricales</taxon>
        <taxon>Agaricineae</taxon>
        <taxon>Hydnangiaceae</taxon>
        <taxon>Laccaria</taxon>
    </lineage>
</organism>
<keyword evidence="1" id="KW-0472">Membrane</keyword>
<sequence length="167" mass="18235">MSNTLVPHLPFVIGSEIFNAEAYSCVQLVGIIITWFLSGSLLVQCYDFFCADHLNGDLKFIKVAFGYASPLISLVRSMAVTAGAWQSLIVAWGNPTIFTGPSVFPVLTVPLTGIEACIVQFFFAWRIWTLKRGFKIYRIISSVMCLVAFMQLAAAIVSARGAAVRGS</sequence>
<dbReference type="AlphaFoldDB" id="B0E040"/>
<feature type="transmembrane region" description="Helical" evidence="1">
    <location>
        <begin position="64"/>
        <end position="92"/>
    </location>
</feature>
<feature type="transmembrane region" description="Helical" evidence="1">
    <location>
        <begin position="20"/>
        <end position="43"/>
    </location>
</feature>
<evidence type="ECO:0000313" key="3">
    <source>
        <dbReference type="Proteomes" id="UP000001194"/>
    </source>
</evidence>
<dbReference type="EMBL" id="DS547159">
    <property type="protein sequence ID" value="EDQ99753.1"/>
    <property type="molecule type" value="Genomic_DNA"/>
</dbReference>
<evidence type="ECO:0000256" key="1">
    <source>
        <dbReference type="SAM" id="Phobius"/>
    </source>
</evidence>
<dbReference type="Proteomes" id="UP000001194">
    <property type="component" value="Unassembled WGS sequence"/>
</dbReference>
<dbReference type="InParanoid" id="B0E040"/>
<dbReference type="KEGG" id="lbc:LACBIDRAFT_315219"/>
<dbReference type="OrthoDB" id="3262409at2759"/>
<gene>
    <name evidence="2" type="ORF">LACBIDRAFT_315219</name>
</gene>
<feature type="transmembrane region" description="Helical" evidence="1">
    <location>
        <begin position="104"/>
        <end position="124"/>
    </location>
</feature>
<proteinExistence type="predicted"/>
<evidence type="ECO:0000313" key="2">
    <source>
        <dbReference type="EMBL" id="EDQ99753.1"/>
    </source>
</evidence>
<protein>
    <submittedName>
        <fullName evidence="2">Predicted protein</fullName>
    </submittedName>
</protein>
<keyword evidence="1" id="KW-0812">Transmembrane</keyword>
<dbReference type="RefSeq" id="XP_001889589.1">
    <property type="nucleotide sequence ID" value="XM_001889554.1"/>
</dbReference>
<keyword evidence="3" id="KW-1185">Reference proteome</keyword>
<reference evidence="2 3" key="1">
    <citation type="journal article" date="2008" name="Nature">
        <title>The genome of Laccaria bicolor provides insights into mycorrhizal symbiosis.</title>
        <authorList>
            <person name="Martin F."/>
            <person name="Aerts A."/>
            <person name="Ahren D."/>
            <person name="Brun A."/>
            <person name="Danchin E.G.J."/>
            <person name="Duchaussoy F."/>
            <person name="Gibon J."/>
            <person name="Kohler A."/>
            <person name="Lindquist E."/>
            <person name="Pereda V."/>
            <person name="Salamov A."/>
            <person name="Shapiro H.J."/>
            <person name="Wuyts J."/>
            <person name="Blaudez D."/>
            <person name="Buee M."/>
            <person name="Brokstein P."/>
            <person name="Canbaeck B."/>
            <person name="Cohen D."/>
            <person name="Courty P.E."/>
            <person name="Coutinho P.M."/>
            <person name="Delaruelle C."/>
            <person name="Detter J.C."/>
            <person name="Deveau A."/>
            <person name="DiFazio S."/>
            <person name="Duplessis S."/>
            <person name="Fraissinet-Tachet L."/>
            <person name="Lucic E."/>
            <person name="Frey-Klett P."/>
            <person name="Fourrey C."/>
            <person name="Feussner I."/>
            <person name="Gay G."/>
            <person name="Grimwood J."/>
            <person name="Hoegger P.J."/>
            <person name="Jain P."/>
            <person name="Kilaru S."/>
            <person name="Labbe J."/>
            <person name="Lin Y.C."/>
            <person name="Legue V."/>
            <person name="Le Tacon F."/>
            <person name="Marmeisse R."/>
            <person name="Melayah D."/>
            <person name="Montanini B."/>
            <person name="Muratet M."/>
            <person name="Nehls U."/>
            <person name="Niculita-Hirzel H."/>
            <person name="Oudot-Le Secq M.P."/>
            <person name="Peter M."/>
            <person name="Quesneville H."/>
            <person name="Rajashekar B."/>
            <person name="Reich M."/>
            <person name="Rouhier N."/>
            <person name="Schmutz J."/>
            <person name="Yin T."/>
            <person name="Chalot M."/>
            <person name="Henrissat B."/>
            <person name="Kuees U."/>
            <person name="Lucas S."/>
            <person name="Van de Peer Y."/>
            <person name="Podila G.K."/>
            <person name="Polle A."/>
            <person name="Pukkila P.J."/>
            <person name="Richardson P.M."/>
            <person name="Rouze P."/>
            <person name="Sanders I.R."/>
            <person name="Stajich J.E."/>
            <person name="Tunlid A."/>
            <person name="Tuskan G."/>
            <person name="Grigoriev I.V."/>
        </authorList>
    </citation>
    <scope>NUCLEOTIDE SEQUENCE [LARGE SCALE GENOMIC DNA]</scope>
    <source>
        <strain evidence="3">S238N-H82 / ATCC MYA-4686</strain>
    </source>
</reference>
<keyword evidence="1" id="KW-1133">Transmembrane helix</keyword>